<dbReference type="Proteomes" id="UP000053470">
    <property type="component" value="Unassembled WGS sequence"/>
</dbReference>
<protein>
    <submittedName>
        <fullName evidence="2">Cog0421, spermidine synthase protein</fullName>
    </submittedName>
</protein>
<proteinExistence type="predicted"/>
<dbReference type="PANTHER" id="PTHR43317:SF1">
    <property type="entry name" value="THERMOSPERMINE SYNTHASE ACAULIS5"/>
    <property type="match status" value="1"/>
</dbReference>
<dbReference type="AlphaFoldDB" id="A0A7U7JE85"/>
<dbReference type="InterPro" id="IPR029063">
    <property type="entry name" value="SAM-dependent_MTases_sf"/>
</dbReference>
<evidence type="ECO:0000313" key="3">
    <source>
        <dbReference type="Proteomes" id="UP000053470"/>
    </source>
</evidence>
<keyword evidence="3" id="KW-1185">Reference proteome</keyword>
<dbReference type="GO" id="GO:0006596">
    <property type="term" value="P:polyamine biosynthetic process"/>
    <property type="evidence" value="ECO:0007669"/>
    <property type="project" value="UniProtKB-KW"/>
</dbReference>
<dbReference type="PANTHER" id="PTHR43317">
    <property type="entry name" value="THERMOSPERMINE SYNTHASE ACAULIS5"/>
    <property type="match status" value="1"/>
</dbReference>
<reference evidence="2" key="2">
    <citation type="submission" date="2022-04" db="EMBL/GenBank/DDBJ databases">
        <title>Genomic draft of R. solanacearum strain IPO1609, a phylotype IIB1/biovar 2/race 3 strain isolated from potato in Europe.</title>
        <authorList>
            <person name="Boucher C."/>
            <person name="Carrere S."/>
            <person name="Dossat C."/>
            <person name="Elbaz M."/>
            <person name="Genin S."/>
            <person name="Gouzy J."/>
            <person name="Prior P."/>
            <person name="Segurens B."/>
            <person name="Wincker P."/>
        </authorList>
    </citation>
    <scope>NUCLEOTIDE SEQUENCE</scope>
    <source>
        <strain evidence="2">IPO1609</strain>
    </source>
</reference>
<dbReference type="Gene3D" id="3.40.50.150">
    <property type="entry name" value="Vaccinia Virus protein VP39"/>
    <property type="match status" value="1"/>
</dbReference>
<reference evidence="2" key="1">
    <citation type="submission" date="2014-11" db="EMBL/GenBank/DDBJ databases">
        <authorList>
            <person name="Genoscope - CEA"/>
        </authorList>
    </citation>
    <scope>NUCLEOTIDE SEQUENCE</scope>
    <source>
        <strain evidence="2">IPO1609</strain>
    </source>
</reference>
<gene>
    <name evidence="2" type="ORF">RSIPO_03880</name>
</gene>
<organism evidence="2 3">
    <name type="scientific">Ralstonia solanacearum IPO1609</name>
    <dbReference type="NCBI Taxonomy" id="564066"/>
    <lineage>
        <taxon>Bacteria</taxon>
        <taxon>Pseudomonadati</taxon>
        <taxon>Pseudomonadota</taxon>
        <taxon>Betaproteobacteria</taxon>
        <taxon>Burkholderiales</taxon>
        <taxon>Burkholderiaceae</taxon>
        <taxon>Ralstonia</taxon>
        <taxon>Ralstonia solanacearum species complex</taxon>
    </lineage>
</organism>
<evidence type="ECO:0000313" key="2">
    <source>
        <dbReference type="EMBL" id="CEJ17176.1"/>
    </source>
</evidence>
<sequence>MDAQPKPAKRAPAGAWQAAAIPMPGPPSAVGHLRSHPARATTMTLLSTAPIQTGTHLASAALQTEAAARTLPVLAPVTIIEKEGYRFMPFVGCEGVTQGALRLSDPDALDLDYIHQQMAWLLFMEPSAESDFHVAQLGMGPGSTTRFCHRHLPAARITAVEVNPDVIAMARSQFALQQDDARLRVLQQDAYDWVMDPAHQGTVDVLQVDCYDHVKQGPVLDTLEFYQACRDTLRYPGVMTVNLFGSDENFLLNIERICKVFDYRVVILPEVTGGNTIVLAFNGPPLQAGWDALQARAQALQASLKLPALSWVHGLRLTSLKPGPHLEV</sequence>
<evidence type="ECO:0000256" key="1">
    <source>
        <dbReference type="ARBA" id="ARBA00023115"/>
    </source>
</evidence>
<dbReference type="CDD" id="cd02440">
    <property type="entry name" value="AdoMet_MTases"/>
    <property type="match status" value="1"/>
</dbReference>
<accession>A0A7U7JE85</accession>
<dbReference type="EMBL" id="LN651281">
    <property type="protein sequence ID" value="CEJ17176.1"/>
    <property type="molecule type" value="Genomic_DNA"/>
</dbReference>
<keyword evidence="1" id="KW-0620">Polyamine biosynthesis</keyword>
<dbReference type="Pfam" id="PF01564">
    <property type="entry name" value="Spermine_synth"/>
    <property type="match status" value="1"/>
</dbReference>
<dbReference type="SUPFAM" id="SSF53335">
    <property type="entry name" value="S-adenosyl-L-methionine-dependent methyltransferases"/>
    <property type="match status" value="1"/>
</dbReference>
<name>A0A7U7JE85_RALSL</name>